<proteinExistence type="predicted"/>
<dbReference type="SUPFAM" id="SSF49472">
    <property type="entry name" value="Transthyretin (synonym: prealbumin)"/>
    <property type="match status" value="1"/>
</dbReference>
<reference evidence="1 2" key="1">
    <citation type="submission" date="2021-03" db="EMBL/GenBank/DDBJ databases">
        <title>Genomic Encyclopedia of Type Strains, Phase IV (KMG-IV): sequencing the most valuable type-strain genomes for metagenomic binning, comparative biology and taxonomic classification.</title>
        <authorList>
            <person name="Goeker M."/>
        </authorList>
    </citation>
    <scope>NUCLEOTIDE SEQUENCE [LARGE SCALE GENOMIC DNA]</scope>
    <source>
        <strain evidence="1 2">DSM 24004</strain>
    </source>
</reference>
<gene>
    <name evidence="1" type="ORF">J2Z76_000007</name>
</gene>
<evidence type="ECO:0000313" key="2">
    <source>
        <dbReference type="Proteomes" id="UP001519342"/>
    </source>
</evidence>
<protein>
    <submittedName>
        <fullName evidence="1">5-hydroxyisourate hydrolase-like protein (Transthyretin family)</fullName>
    </submittedName>
</protein>
<comment type="caution">
    <text evidence="1">The sequence shown here is derived from an EMBL/GenBank/DDBJ whole genome shotgun (WGS) entry which is preliminary data.</text>
</comment>
<dbReference type="EMBL" id="JAGGKS010000001">
    <property type="protein sequence ID" value="MBP1924154.1"/>
    <property type="molecule type" value="Genomic_DNA"/>
</dbReference>
<name>A0ABS4G902_9FIRM</name>
<organism evidence="1 2">
    <name type="scientific">Sedimentibacter acidaminivorans</name>
    <dbReference type="NCBI Taxonomy" id="913099"/>
    <lineage>
        <taxon>Bacteria</taxon>
        <taxon>Bacillati</taxon>
        <taxon>Bacillota</taxon>
        <taxon>Tissierellia</taxon>
        <taxon>Sedimentibacter</taxon>
    </lineage>
</organism>
<keyword evidence="2" id="KW-1185">Reference proteome</keyword>
<dbReference type="Proteomes" id="UP001519342">
    <property type="component" value="Unassembled WGS sequence"/>
</dbReference>
<dbReference type="InterPro" id="IPR036817">
    <property type="entry name" value="Transthyretin/HIU_hydrolase_sf"/>
</dbReference>
<sequence length="233" mass="26234">MYNYNPFNSSCIKEYKNMNKASKPYNAQNMIVQKSEVPGINENINNNIPPTQDNNQIEEAPAVTPPANEETPVTETPIIEETPAEIIPIVEETPISQIEDDIKTGYLSVGVFTALQALPVPDAVVTIYLFNSDDEEEALYILVTDENGRIPDIELPVFYNPDDPFSSSEYYFTQYNLRVQAINYYTVNILDVRVFPDITTVYKIDLIPVMAGTTRESEQTIVIPPSPIDESNE</sequence>
<evidence type="ECO:0000313" key="1">
    <source>
        <dbReference type="EMBL" id="MBP1924154.1"/>
    </source>
</evidence>
<accession>A0ABS4G902</accession>
<dbReference type="RefSeq" id="WP_209509943.1">
    <property type="nucleotide sequence ID" value="NZ_JAGGKS010000001.1"/>
</dbReference>